<reference evidence="1" key="1">
    <citation type="submission" date="2017-03" db="EMBL/GenBank/DDBJ databases">
        <title>The mitochondrial genome of the carnivorous plant Utricularia reniformis (Lentibulariaceae): structure, comparative analysis and evolutionary landmarks.</title>
        <authorList>
            <person name="Silva S.R."/>
            <person name="Alvarenga D.O."/>
            <person name="Michael T.P."/>
            <person name="Miranda V.F.O."/>
            <person name="Varani A.M."/>
        </authorList>
    </citation>
    <scope>NUCLEOTIDE SEQUENCE</scope>
</reference>
<dbReference type="AlphaFoldDB" id="A0A1Y0B0G8"/>
<proteinExistence type="predicted"/>
<name>A0A1Y0B0G8_9LAMI</name>
<gene>
    <name evidence="1" type="ORF">AEK19_MT0699</name>
</gene>
<accession>A0A1Y0B0G8</accession>
<sequence length="54" mass="6207">MAHERKTSCIATTYRNTTLFGHHFRLPTLSPQTLFRATPLNQHGNVIQYINPIV</sequence>
<protein>
    <submittedName>
        <fullName evidence="1">Uncharacterized protein</fullName>
    </submittedName>
</protein>
<organism evidence="1">
    <name type="scientific">Utricularia reniformis</name>
    <dbReference type="NCBI Taxonomy" id="192314"/>
    <lineage>
        <taxon>Eukaryota</taxon>
        <taxon>Viridiplantae</taxon>
        <taxon>Streptophyta</taxon>
        <taxon>Embryophyta</taxon>
        <taxon>Tracheophyta</taxon>
        <taxon>Spermatophyta</taxon>
        <taxon>Magnoliopsida</taxon>
        <taxon>eudicotyledons</taxon>
        <taxon>Gunneridae</taxon>
        <taxon>Pentapetalae</taxon>
        <taxon>asterids</taxon>
        <taxon>lamiids</taxon>
        <taxon>Lamiales</taxon>
        <taxon>Lentibulariaceae</taxon>
        <taxon>Utricularia</taxon>
    </lineage>
</organism>
<dbReference type="EMBL" id="KY774314">
    <property type="protein sequence ID" value="ART30946.1"/>
    <property type="molecule type" value="Genomic_DNA"/>
</dbReference>
<geneLocation type="mitochondrion" evidence="1"/>
<keyword evidence="1" id="KW-0496">Mitochondrion</keyword>
<evidence type="ECO:0000313" key="1">
    <source>
        <dbReference type="EMBL" id="ART30946.1"/>
    </source>
</evidence>